<gene>
    <name evidence="2" type="ORF">ACFSTF_12670</name>
</gene>
<reference evidence="3" key="1">
    <citation type="journal article" date="2019" name="Int. J. Syst. Evol. Microbiol.">
        <title>The Global Catalogue of Microorganisms (GCM) 10K type strain sequencing project: providing services to taxonomists for standard genome sequencing and annotation.</title>
        <authorList>
            <consortium name="The Broad Institute Genomics Platform"/>
            <consortium name="The Broad Institute Genome Sequencing Center for Infectious Disease"/>
            <person name="Wu L."/>
            <person name="Ma J."/>
        </authorList>
    </citation>
    <scope>NUCLEOTIDE SEQUENCE [LARGE SCALE GENOMIC DNA]</scope>
    <source>
        <strain evidence="3">TISTR 2241</strain>
    </source>
</reference>
<name>A0ABW5PU39_9BACI</name>
<organism evidence="2 3">
    <name type="scientific">Terrilactibacillus laevilacticus</name>
    <dbReference type="NCBI Taxonomy" id="1380157"/>
    <lineage>
        <taxon>Bacteria</taxon>
        <taxon>Bacillati</taxon>
        <taxon>Bacillota</taxon>
        <taxon>Bacilli</taxon>
        <taxon>Bacillales</taxon>
        <taxon>Bacillaceae</taxon>
        <taxon>Terrilactibacillus</taxon>
    </lineage>
</organism>
<keyword evidence="1" id="KW-1133">Transmembrane helix</keyword>
<dbReference type="EMBL" id="JBHUMR010000014">
    <property type="protein sequence ID" value="MFD2618162.1"/>
    <property type="molecule type" value="Genomic_DNA"/>
</dbReference>
<keyword evidence="1" id="KW-0812">Transmembrane</keyword>
<evidence type="ECO:0000313" key="3">
    <source>
        <dbReference type="Proteomes" id="UP001597458"/>
    </source>
</evidence>
<evidence type="ECO:0000313" key="2">
    <source>
        <dbReference type="EMBL" id="MFD2618162.1"/>
    </source>
</evidence>
<comment type="caution">
    <text evidence="2">The sequence shown here is derived from an EMBL/GenBank/DDBJ whole genome shotgun (WGS) entry which is preliminary data.</text>
</comment>
<proteinExistence type="predicted"/>
<keyword evidence="1" id="KW-0472">Membrane</keyword>
<accession>A0ABW5PU39</accession>
<protein>
    <submittedName>
        <fullName evidence="2">PilN domain-containing protein</fullName>
    </submittedName>
</protein>
<sequence length="171" mass="19476">MIDINLLPYEKKSPRGYRYFVFGFMIFCLITAAGLGFYTWKLNHKLLEANSELSSIKASALEPSSIGSEEVTPESALMTLEQNRTRLYSSLVALDKPLPKGSTIDFISYDETKVLLNYTVDHFDNMKVYIDQLRKASFENIVMKQTVNTKPNQDGTYSVQIELTLPKSKEQ</sequence>
<keyword evidence="3" id="KW-1185">Reference proteome</keyword>
<evidence type="ECO:0000256" key="1">
    <source>
        <dbReference type="SAM" id="Phobius"/>
    </source>
</evidence>
<dbReference type="Proteomes" id="UP001597458">
    <property type="component" value="Unassembled WGS sequence"/>
</dbReference>
<dbReference type="RefSeq" id="WP_141190057.1">
    <property type="nucleotide sequence ID" value="NZ_JBHUMR010000014.1"/>
</dbReference>
<feature type="transmembrane region" description="Helical" evidence="1">
    <location>
        <begin position="20"/>
        <end position="40"/>
    </location>
</feature>